<evidence type="ECO:0000256" key="1">
    <source>
        <dbReference type="SAM" id="Coils"/>
    </source>
</evidence>
<keyword evidence="1" id="KW-0175">Coiled coil</keyword>
<reference evidence="2" key="1">
    <citation type="submission" date="2023-07" db="EMBL/GenBank/DDBJ databases">
        <title>Chromosome-level genome assembly of Artemia franciscana.</title>
        <authorList>
            <person name="Jo E."/>
        </authorList>
    </citation>
    <scope>NUCLEOTIDE SEQUENCE</scope>
    <source>
        <tissue evidence="2">Whole body</tissue>
    </source>
</reference>
<keyword evidence="3" id="KW-1185">Reference proteome</keyword>
<name>A0AA88LLL7_ARTSF</name>
<dbReference type="GO" id="GO:0000775">
    <property type="term" value="C:chromosome, centromeric region"/>
    <property type="evidence" value="ECO:0007669"/>
    <property type="project" value="InterPro"/>
</dbReference>
<proteinExistence type="predicted"/>
<dbReference type="GO" id="GO:0000278">
    <property type="term" value="P:mitotic cell cycle"/>
    <property type="evidence" value="ECO:0007669"/>
    <property type="project" value="InterPro"/>
</dbReference>
<dbReference type="Proteomes" id="UP001187531">
    <property type="component" value="Unassembled WGS sequence"/>
</dbReference>
<dbReference type="AlphaFoldDB" id="A0AA88LLL7"/>
<gene>
    <name evidence="2" type="ORF">QYM36_007481</name>
</gene>
<dbReference type="EMBL" id="JAVRJZ010000001">
    <property type="protein sequence ID" value="KAK2726660.1"/>
    <property type="molecule type" value="Genomic_DNA"/>
</dbReference>
<evidence type="ECO:0000313" key="2">
    <source>
        <dbReference type="EMBL" id="KAK2726660.1"/>
    </source>
</evidence>
<protein>
    <submittedName>
        <fullName evidence="2">Uncharacterized protein</fullName>
    </submittedName>
</protein>
<dbReference type="GO" id="GO:0005634">
    <property type="term" value="C:nucleus"/>
    <property type="evidence" value="ECO:0007669"/>
    <property type="project" value="InterPro"/>
</dbReference>
<feature type="coiled-coil region" evidence="1">
    <location>
        <begin position="129"/>
        <end position="177"/>
    </location>
</feature>
<sequence length="243" mass="27978">MDSKISEALYFCRHFGDSAQGCVDDFSGLTLEVIEASIDRIGEEIQKYRVETDESIDKNVNEEPEMEKIEKRVIENDVQIGVGKIKVLVNKKLNKFFNKFEAYLATAVFNFSPELYHPDESINNIGRYCKKTAADVEELEGRINKVLETTRQLLRVKEQLKEEIAIEENVLSAQRLLIKKLKQQDQKLYKDGIDDIAGEIEAVCEILKKKETRRQKMETLLKEIQNGGTDIQRFELASLTEQV</sequence>
<dbReference type="Pfam" id="PF05859">
    <property type="entry name" value="Mis12"/>
    <property type="match status" value="1"/>
</dbReference>
<dbReference type="InterPro" id="IPR008685">
    <property type="entry name" value="Centromere_Mis12"/>
</dbReference>
<evidence type="ECO:0000313" key="3">
    <source>
        <dbReference type="Proteomes" id="UP001187531"/>
    </source>
</evidence>
<organism evidence="2 3">
    <name type="scientific">Artemia franciscana</name>
    <name type="common">Brine shrimp</name>
    <name type="synonym">Artemia sanfranciscana</name>
    <dbReference type="NCBI Taxonomy" id="6661"/>
    <lineage>
        <taxon>Eukaryota</taxon>
        <taxon>Metazoa</taxon>
        <taxon>Ecdysozoa</taxon>
        <taxon>Arthropoda</taxon>
        <taxon>Crustacea</taxon>
        <taxon>Branchiopoda</taxon>
        <taxon>Anostraca</taxon>
        <taxon>Artemiidae</taxon>
        <taxon>Artemia</taxon>
    </lineage>
</organism>
<comment type="caution">
    <text evidence="2">The sequence shown here is derived from an EMBL/GenBank/DDBJ whole genome shotgun (WGS) entry which is preliminary data.</text>
</comment>
<accession>A0AA88LLL7</accession>